<dbReference type="Proteomes" id="UP001367771">
    <property type="component" value="Unassembled WGS sequence"/>
</dbReference>
<dbReference type="SUPFAM" id="SSF55920">
    <property type="entry name" value="Creatinase/aminopeptidase"/>
    <property type="match status" value="1"/>
</dbReference>
<sequence length="231" mass="25099">MTPDIAEQDRRAALIAAEDRALELIERIVADGLIRPGRSERDIEQAIKHVAQDAFGVAQDWHKRIVRAGPNTLAIFADNPPVVTVAEEDIVFVDLGPVFGTWEADVGQSFAIGSDPARQALVAELPRQFALIDARLSAQPDITGADLYDYACLSAAAAGYRFGGQIAGHIVAEFPHARLPGARQAHHISPANPLPLSDPDAHGRTRHWIIEVHLIDPDGRFGGFYERLAGR</sequence>
<organism evidence="2 3">
    <name type="scientific">Sphingomonas kyungheensis</name>
    <dbReference type="NCBI Taxonomy" id="1069987"/>
    <lineage>
        <taxon>Bacteria</taxon>
        <taxon>Pseudomonadati</taxon>
        <taxon>Pseudomonadota</taxon>
        <taxon>Alphaproteobacteria</taxon>
        <taxon>Sphingomonadales</taxon>
        <taxon>Sphingomonadaceae</taxon>
        <taxon>Sphingomonas</taxon>
    </lineage>
</organism>
<dbReference type="RefSeq" id="WP_336544964.1">
    <property type="nucleotide sequence ID" value="NZ_JBBBDM010000003.1"/>
</dbReference>
<evidence type="ECO:0000313" key="3">
    <source>
        <dbReference type="Proteomes" id="UP001367771"/>
    </source>
</evidence>
<dbReference type="InterPro" id="IPR036005">
    <property type="entry name" value="Creatinase/aminopeptidase-like"/>
</dbReference>
<gene>
    <name evidence="2" type="ORF">V8201_08125</name>
</gene>
<comment type="caution">
    <text evidence="2">The sequence shown here is derived from an EMBL/GenBank/DDBJ whole genome shotgun (WGS) entry which is preliminary data.</text>
</comment>
<reference evidence="2 3" key="1">
    <citation type="journal article" date="2013" name="Int. J. Syst. Evol. Microbiol.">
        <title>Sphingomonas kyungheensis sp. nov., a bacterium with ginsenoside-converting activity isolated from soil of a ginseng field.</title>
        <authorList>
            <person name="Son H.M."/>
            <person name="Yang J.E."/>
            <person name="Park Y."/>
            <person name="Han C.K."/>
            <person name="Kim S.G."/>
            <person name="Kook M."/>
            <person name="Yi T.H."/>
        </authorList>
    </citation>
    <scope>NUCLEOTIDE SEQUENCE [LARGE SCALE GENOMIC DNA]</scope>
    <source>
        <strain evidence="2 3">LMG 26582</strain>
    </source>
</reference>
<evidence type="ECO:0000259" key="1">
    <source>
        <dbReference type="Pfam" id="PF00557"/>
    </source>
</evidence>
<proteinExistence type="predicted"/>
<feature type="domain" description="Peptidase M24" evidence="1">
    <location>
        <begin position="20"/>
        <end position="172"/>
    </location>
</feature>
<dbReference type="Gene3D" id="3.90.230.10">
    <property type="entry name" value="Creatinase/methionine aminopeptidase superfamily"/>
    <property type="match status" value="1"/>
</dbReference>
<name>A0ABU8H248_9SPHN</name>
<dbReference type="InterPro" id="IPR000994">
    <property type="entry name" value="Pept_M24"/>
</dbReference>
<accession>A0ABU8H248</accession>
<dbReference type="Pfam" id="PF00557">
    <property type="entry name" value="Peptidase_M24"/>
    <property type="match status" value="1"/>
</dbReference>
<keyword evidence="3" id="KW-1185">Reference proteome</keyword>
<protein>
    <submittedName>
        <fullName evidence="2">M24 family metallopeptidase</fullName>
    </submittedName>
</protein>
<evidence type="ECO:0000313" key="2">
    <source>
        <dbReference type="EMBL" id="MEI5687043.1"/>
    </source>
</evidence>
<dbReference type="EMBL" id="JBBBDM010000003">
    <property type="protein sequence ID" value="MEI5687043.1"/>
    <property type="molecule type" value="Genomic_DNA"/>
</dbReference>